<dbReference type="PANTHER" id="PTHR42942:SF1">
    <property type="entry name" value="ALKYLTRANSFERASE-LIKE PROTEIN 1"/>
    <property type="match status" value="1"/>
</dbReference>
<dbReference type="Pfam" id="PF01035">
    <property type="entry name" value="DNA_binding_1"/>
    <property type="match status" value="1"/>
</dbReference>
<accession>A0ABV9YJX5</accession>
<gene>
    <name evidence="3" type="ORF">ACFPBZ_07360</name>
</gene>
<name>A0ABV9YJX5_9PSEU</name>
<reference evidence="4" key="1">
    <citation type="journal article" date="2019" name="Int. J. Syst. Evol. Microbiol.">
        <title>The Global Catalogue of Microorganisms (GCM) 10K type strain sequencing project: providing services to taxonomists for standard genome sequencing and annotation.</title>
        <authorList>
            <consortium name="The Broad Institute Genomics Platform"/>
            <consortium name="The Broad Institute Genome Sequencing Center for Infectious Disease"/>
            <person name="Wu L."/>
            <person name="Ma J."/>
        </authorList>
    </citation>
    <scope>NUCLEOTIDE SEQUENCE [LARGE SCALE GENOMIC DNA]</scope>
    <source>
        <strain evidence="4">CGMCC 4.7093</strain>
    </source>
</reference>
<keyword evidence="1" id="KW-0227">DNA damage</keyword>
<dbReference type="Proteomes" id="UP001595947">
    <property type="component" value="Unassembled WGS sequence"/>
</dbReference>
<evidence type="ECO:0000256" key="1">
    <source>
        <dbReference type="ARBA" id="ARBA00022763"/>
    </source>
</evidence>
<sequence length="108" mass="11517">MDEARHERIREIVASIPEGTWCSYGDVAAAAGERSARVVGTVLSTDGADVPWHRVLRTTGTPAPHIAVEQIRRLTAEGVVVVDARAARSQRHVFEGALTHPADAPDGA</sequence>
<dbReference type="RefSeq" id="WP_378035370.1">
    <property type="nucleotide sequence ID" value="NZ_JBHSIV010000006.1"/>
</dbReference>
<proteinExistence type="predicted"/>
<dbReference type="InterPro" id="IPR014048">
    <property type="entry name" value="MethylDNA_cys_MeTrfase_DNA-bd"/>
</dbReference>
<keyword evidence="4" id="KW-1185">Reference proteome</keyword>
<comment type="caution">
    <text evidence="3">The sequence shown here is derived from an EMBL/GenBank/DDBJ whole genome shotgun (WGS) entry which is preliminary data.</text>
</comment>
<dbReference type="SUPFAM" id="SSF46767">
    <property type="entry name" value="Methylated DNA-protein cysteine methyltransferase, C-terminal domain"/>
    <property type="match status" value="1"/>
</dbReference>
<protein>
    <submittedName>
        <fullName evidence="3">MGMT family protein</fullName>
    </submittedName>
</protein>
<dbReference type="InterPro" id="IPR036217">
    <property type="entry name" value="MethylDNA_cys_MeTrfase_DNAb"/>
</dbReference>
<dbReference type="InterPro" id="IPR036388">
    <property type="entry name" value="WH-like_DNA-bd_sf"/>
</dbReference>
<dbReference type="InterPro" id="IPR052520">
    <property type="entry name" value="ATL_DNA_repair"/>
</dbReference>
<evidence type="ECO:0000259" key="2">
    <source>
        <dbReference type="Pfam" id="PF01035"/>
    </source>
</evidence>
<dbReference type="Gene3D" id="1.10.10.10">
    <property type="entry name" value="Winged helix-like DNA-binding domain superfamily/Winged helix DNA-binding domain"/>
    <property type="match status" value="1"/>
</dbReference>
<organism evidence="3 4">
    <name type="scientific">Actinomycetospora atypica</name>
    <dbReference type="NCBI Taxonomy" id="1290095"/>
    <lineage>
        <taxon>Bacteria</taxon>
        <taxon>Bacillati</taxon>
        <taxon>Actinomycetota</taxon>
        <taxon>Actinomycetes</taxon>
        <taxon>Pseudonocardiales</taxon>
        <taxon>Pseudonocardiaceae</taxon>
        <taxon>Actinomycetospora</taxon>
    </lineage>
</organism>
<dbReference type="CDD" id="cd06445">
    <property type="entry name" value="ATase"/>
    <property type="match status" value="1"/>
</dbReference>
<dbReference type="EMBL" id="JBHSIV010000006">
    <property type="protein sequence ID" value="MFC5062017.1"/>
    <property type="molecule type" value="Genomic_DNA"/>
</dbReference>
<feature type="domain" description="Methylated-DNA-[protein]-cysteine S-methyltransferase DNA binding" evidence="2">
    <location>
        <begin position="6"/>
        <end position="79"/>
    </location>
</feature>
<evidence type="ECO:0000313" key="3">
    <source>
        <dbReference type="EMBL" id="MFC5062017.1"/>
    </source>
</evidence>
<dbReference type="PANTHER" id="PTHR42942">
    <property type="entry name" value="6-O-METHYLGUANINE DNA METHYLTRANSFERASE"/>
    <property type="match status" value="1"/>
</dbReference>
<evidence type="ECO:0000313" key="4">
    <source>
        <dbReference type="Proteomes" id="UP001595947"/>
    </source>
</evidence>